<sequence length="105" mass="11460">MAESVIAIEVVYAAVERQQLLALTVPEGTTLRAAVLASGIGRAFPELDLEHCPVGIFGKQVMDPQVRVVQAGERIEIYRPLLVDPKEIRRQRAAKAAEAKRLSGL</sequence>
<organism evidence="4 6">
    <name type="scientific">Pseudomonas helleri</name>
    <dbReference type="NCBI Taxonomy" id="1608996"/>
    <lineage>
        <taxon>Bacteria</taxon>
        <taxon>Pseudomonadati</taxon>
        <taxon>Pseudomonadota</taxon>
        <taxon>Gammaproteobacteria</taxon>
        <taxon>Pseudomonadales</taxon>
        <taxon>Pseudomonadaceae</taxon>
        <taxon>Pseudomonas</taxon>
    </lineage>
</organism>
<dbReference type="AlphaFoldDB" id="A0A6A7YFW8"/>
<dbReference type="Proteomes" id="UP000489190">
    <property type="component" value="Unassembled WGS sequence"/>
</dbReference>
<dbReference type="InterPro" id="IPR037021">
    <property type="entry name" value="RnfH_sf"/>
</dbReference>
<evidence type="ECO:0000256" key="1">
    <source>
        <dbReference type="ARBA" id="ARBA00010645"/>
    </source>
</evidence>
<evidence type="ECO:0000256" key="2">
    <source>
        <dbReference type="HAMAP-Rule" id="MF_00460"/>
    </source>
</evidence>
<dbReference type="HAMAP" id="MF_00460">
    <property type="entry name" value="UPF0125_RnfH"/>
    <property type="match status" value="1"/>
</dbReference>
<proteinExistence type="inferred from homology"/>
<dbReference type="PANTHER" id="PTHR37483:SF1">
    <property type="entry name" value="UPF0125 PROTEIN RATB"/>
    <property type="match status" value="1"/>
</dbReference>
<dbReference type="Proteomes" id="UP000441404">
    <property type="component" value="Unassembled WGS sequence"/>
</dbReference>
<comment type="similarity">
    <text evidence="1 2">Belongs to the UPF0125 (RnfH) family.</text>
</comment>
<evidence type="ECO:0000313" key="4">
    <source>
        <dbReference type="EMBL" id="MQT88887.1"/>
    </source>
</evidence>
<dbReference type="Gene3D" id="3.10.20.280">
    <property type="entry name" value="RnfH-like"/>
    <property type="match status" value="1"/>
</dbReference>
<evidence type="ECO:0000313" key="5">
    <source>
        <dbReference type="Proteomes" id="UP000441404"/>
    </source>
</evidence>
<evidence type="ECO:0000313" key="6">
    <source>
        <dbReference type="Proteomes" id="UP000489190"/>
    </source>
</evidence>
<dbReference type="NCBIfam" id="NF002490">
    <property type="entry name" value="PRK01777.1"/>
    <property type="match status" value="1"/>
</dbReference>
<reference evidence="5 6" key="1">
    <citation type="submission" date="2019-10" db="EMBL/GenBank/DDBJ databases">
        <title>Evaluation of single-gene subtyping targets for Pseudomonas.</title>
        <authorList>
            <person name="Reichler S.J."/>
            <person name="Orsi R.H."/>
            <person name="Wiedmann M."/>
            <person name="Martin N.H."/>
            <person name="Murphy S.I."/>
        </authorList>
    </citation>
    <scope>NUCLEOTIDE SEQUENCE [LARGE SCALE GENOMIC DNA]</scope>
    <source>
        <strain evidence="4 6">FSL R10-3254</strain>
        <strain evidence="3 5">FSL R10-3257</strain>
    </source>
</reference>
<protein>
    <recommendedName>
        <fullName evidence="2">UPF0125 protein GHO39_07005</fullName>
    </recommendedName>
</protein>
<gene>
    <name evidence="4" type="ORF">GHO39_07005</name>
    <name evidence="3" type="ORF">GHO40_06885</name>
</gene>
<dbReference type="InterPro" id="IPR016155">
    <property type="entry name" value="Mopterin_synth/thiamin_S_b"/>
</dbReference>
<comment type="caution">
    <text evidence="4">The sequence shown here is derived from an EMBL/GenBank/DDBJ whole genome shotgun (WGS) entry which is preliminary data.</text>
</comment>
<name>A0A6A7YFW8_9PSED</name>
<dbReference type="InterPro" id="IPR005346">
    <property type="entry name" value="RnfH"/>
</dbReference>
<accession>A0A6A7YFW8</accession>
<dbReference type="SUPFAM" id="SSF54285">
    <property type="entry name" value="MoaD/ThiS"/>
    <property type="match status" value="1"/>
</dbReference>
<dbReference type="Pfam" id="PF03658">
    <property type="entry name" value="Ub-RnfH"/>
    <property type="match status" value="1"/>
</dbReference>
<evidence type="ECO:0000313" key="3">
    <source>
        <dbReference type="EMBL" id="MQT46452.1"/>
    </source>
</evidence>
<dbReference type="EMBL" id="WIWJ01000009">
    <property type="protein sequence ID" value="MQT46452.1"/>
    <property type="molecule type" value="Genomic_DNA"/>
</dbReference>
<dbReference type="PANTHER" id="PTHR37483">
    <property type="entry name" value="UPF0125 PROTEIN RATB"/>
    <property type="match status" value="1"/>
</dbReference>
<dbReference type="RefSeq" id="WP_153327481.1">
    <property type="nucleotide sequence ID" value="NZ_WIWI01000015.1"/>
</dbReference>
<dbReference type="EMBL" id="WIWI01000015">
    <property type="protein sequence ID" value="MQT88887.1"/>
    <property type="molecule type" value="Genomic_DNA"/>
</dbReference>